<dbReference type="InterPro" id="IPR018818">
    <property type="entry name" value="Stb3"/>
</dbReference>
<dbReference type="EMBL" id="JAIHNG010000163">
    <property type="protein sequence ID" value="KAI5949492.1"/>
    <property type="molecule type" value="Genomic_DNA"/>
</dbReference>
<feature type="compositionally biased region" description="Basic and acidic residues" evidence="1">
    <location>
        <begin position="235"/>
        <end position="245"/>
    </location>
</feature>
<proteinExistence type="predicted"/>
<feature type="compositionally biased region" description="Acidic residues" evidence="1">
    <location>
        <begin position="421"/>
        <end position="432"/>
    </location>
</feature>
<evidence type="ECO:0000313" key="2">
    <source>
        <dbReference type="EMBL" id="KAI5949492.1"/>
    </source>
</evidence>
<feature type="compositionally biased region" description="Low complexity" evidence="1">
    <location>
        <begin position="74"/>
        <end position="97"/>
    </location>
</feature>
<dbReference type="PANTHER" id="PTHR28164:SF1">
    <property type="entry name" value="PROTEIN STB3"/>
    <property type="match status" value="1"/>
</dbReference>
<feature type="compositionally biased region" description="Low complexity" evidence="1">
    <location>
        <begin position="490"/>
        <end position="501"/>
    </location>
</feature>
<dbReference type="Proteomes" id="UP001204833">
    <property type="component" value="Unassembled WGS sequence"/>
</dbReference>
<feature type="compositionally biased region" description="Polar residues" evidence="1">
    <location>
        <begin position="48"/>
        <end position="64"/>
    </location>
</feature>
<feature type="region of interest" description="Disordered" evidence="1">
    <location>
        <begin position="727"/>
        <end position="746"/>
    </location>
</feature>
<dbReference type="GO" id="GO:0043565">
    <property type="term" value="F:sequence-specific DNA binding"/>
    <property type="evidence" value="ECO:0007669"/>
    <property type="project" value="TreeGrafter"/>
</dbReference>
<feature type="compositionally biased region" description="Gly residues" evidence="1">
    <location>
        <begin position="308"/>
        <end position="318"/>
    </location>
</feature>
<dbReference type="AlphaFoldDB" id="A0AAD5BB75"/>
<gene>
    <name evidence="2" type="ORF">KGF57_004702</name>
</gene>
<comment type="caution">
    <text evidence="2">The sequence shown here is derived from an EMBL/GenBank/DDBJ whole genome shotgun (WGS) entry which is preliminary data.</text>
</comment>
<feature type="region of interest" description="Disordered" evidence="1">
    <location>
        <begin position="234"/>
        <end position="331"/>
    </location>
</feature>
<accession>A0AAD5BB75</accession>
<dbReference type="GO" id="GO:0000432">
    <property type="term" value="P:positive regulation of transcription from RNA polymerase II promoter by glucose"/>
    <property type="evidence" value="ECO:0007669"/>
    <property type="project" value="TreeGrafter"/>
</dbReference>
<protein>
    <submittedName>
        <fullName evidence="2">STB3</fullName>
    </submittedName>
</protein>
<sequence length="762" mass="83772">MQHSQSQSQSQSQPQHSHQPGSSNGIGSTDIPASRSHASENNNNNINSHTIDNHTQSQSPTPNGSFKLAEQSMPQKLPLPLLPQKQPQHQHQHAQPQSQILSPPFDSTTPPRVHGHGNAHEHVHDNNVGNLSTTQKKFLLSTSSPEGMQVASKITPTRLANLLIKKGPLPIRHITAQLTLEVPSFELLSLSKQRRLIMAAMEQVDPTNNVVFEKIGWGQWAVRKVDSDYIVTEGTEQREQREQQQQHHVTGTPQSVSPEGQDASYKKKLGKQLKPHSVDSETKVININDLRNQTNLKLGWSKNRKDGSGSGSGSGSGGTSTALDKNGARRESITNSVKNLHNIRLPNERIDNAIASDSEDEDDDRFKDLEEEEDEDEVDFDDDDDDDDISGLDERLIRNGRHKLNHQRGEDEPLNSSDQDAVLDDEDEEMFAFDETAIKSASQHHKSKPKKSSPPLRFANRVPSKVSPPPISSTASSYDGKAAARRRKSSSSAPSSVTKPSALRHYHATHHPHHTHLLNNPTFITRSRLNSIENLESFIASTSSGRNSTVSISSPPPAIAFNYSSAGLGGNSESVGGSGEAIDVRSAVFGASPVSASNTSPVGSWGSNTGGRHYIIHNEEAAKANKSRRKSSFNESHERSTLNSIRQQLKSSSSNNQQPLKQQQQQQQQHHQQLSSSSQQQLHQRSSSVSSDTDEEDWQSIGPEFLRQQKHNTDVFEVKNELEVGESTVKVENSNQENTAVSANANEEERSAAFALVNLMSV</sequence>
<dbReference type="PANTHER" id="PTHR28164">
    <property type="entry name" value="PROTEIN STB3"/>
    <property type="match status" value="1"/>
</dbReference>
<feature type="compositionally biased region" description="Acidic residues" evidence="1">
    <location>
        <begin position="357"/>
        <end position="391"/>
    </location>
</feature>
<feature type="compositionally biased region" description="Polar residues" evidence="1">
    <location>
        <begin position="98"/>
        <end position="110"/>
    </location>
</feature>
<feature type="region of interest" description="Disordered" evidence="1">
    <location>
        <begin position="350"/>
        <end position="501"/>
    </location>
</feature>
<name>A0AAD5BB75_9ASCO</name>
<feature type="compositionally biased region" description="Low complexity" evidence="1">
    <location>
        <begin position="1"/>
        <end position="23"/>
    </location>
</feature>
<evidence type="ECO:0000256" key="1">
    <source>
        <dbReference type="SAM" id="MobiDB-lite"/>
    </source>
</evidence>
<feature type="compositionally biased region" description="Polar residues" evidence="1">
    <location>
        <begin position="730"/>
        <end position="739"/>
    </location>
</feature>
<dbReference type="Pfam" id="PF10330">
    <property type="entry name" value="Stb3"/>
    <property type="match status" value="1"/>
</dbReference>
<feature type="compositionally biased region" description="Polar residues" evidence="1">
    <location>
        <begin position="283"/>
        <end position="296"/>
    </location>
</feature>
<feature type="compositionally biased region" description="Polar residues" evidence="1">
    <location>
        <begin position="247"/>
        <end position="258"/>
    </location>
</feature>
<feature type="compositionally biased region" description="Low complexity" evidence="1">
    <location>
        <begin position="647"/>
        <end position="691"/>
    </location>
</feature>
<reference evidence="2 3" key="1">
    <citation type="journal article" date="2022" name="DNA Res.">
        <title>Genome analysis of five recently described species of the CUG-Ser clade uncovers Candida theae as a new hybrid lineage with pathogenic potential in the Candida parapsilosis species complex.</title>
        <authorList>
            <person name="Mixao V."/>
            <person name="Del Olmo V."/>
            <person name="Hegedusova E."/>
            <person name="Saus E."/>
            <person name="Pryszcz L."/>
            <person name="Cillingova A."/>
            <person name="Nosek J."/>
            <person name="Gabaldon T."/>
        </authorList>
    </citation>
    <scope>NUCLEOTIDE SEQUENCE [LARGE SCALE GENOMIC DNA]</scope>
    <source>
        <strain evidence="2 3">CBS 12239</strain>
    </source>
</reference>
<dbReference type="GO" id="GO:0005634">
    <property type="term" value="C:nucleus"/>
    <property type="evidence" value="ECO:0007669"/>
    <property type="project" value="TreeGrafter"/>
</dbReference>
<dbReference type="GeneID" id="76152746"/>
<feature type="region of interest" description="Disordered" evidence="1">
    <location>
        <begin position="1"/>
        <end position="129"/>
    </location>
</feature>
<keyword evidence="3" id="KW-1185">Reference proteome</keyword>
<organism evidence="2 3">
    <name type="scientific">Candida theae</name>
    <dbReference type="NCBI Taxonomy" id="1198502"/>
    <lineage>
        <taxon>Eukaryota</taxon>
        <taxon>Fungi</taxon>
        <taxon>Dikarya</taxon>
        <taxon>Ascomycota</taxon>
        <taxon>Saccharomycotina</taxon>
        <taxon>Pichiomycetes</taxon>
        <taxon>Debaryomycetaceae</taxon>
        <taxon>Candida/Lodderomyces clade</taxon>
        <taxon>Candida</taxon>
    </lineage>
</organism>
<feature type="region of interest" description="Disordered" evidence="1">
    <location>
        <begin position="622"/>
        <end position="698"/>
    </location>
</feature>
<evidence type="ECO:0000313" key="3">
    <source>
        <dbReference type="Proteomes" id="UP001204833"/>
    </source>
</evidence>
<feature type="compositionally biased region" description="Basic residues" evidence="1">
    <location>
        <begin position="442"/>
        <end position="451"/>
    </location>
</feature>
<dbReference type="RefSeq" id="XP_051606836.1">
    <property type="nucleotide sequence ID" value="XM_051754240.1"/>
</dbReference>